<evidence type="ECO:0000256" key="1">
    <source>
        <dbReference type="SAM" id="SignalP"/>
    </source>
</evidence>
<reference evidence="2 3" key="1">
    <citation type="submission" date="2016-10" db="EMBL/GenBank/DDBJ databases">
        <authorList>
            <person name="de Groot N.N."/>
        </authorList>
    </citation>
    <scope>NUCLEOTIDE SEQUENCE [LARGE SCALE GENOMIC DNA]</scope>
    <source>
        <strain evidence="2 3">DSM 6793</strain>
    </source>
</reference>
<proteinExistence type="predicted"/>
<feature type="chain" id="PRO_5011481074" description="DUF4384 domain-containing protein" evidence="1">
    <location>
        <begin position="24"/>
        <end position="218"/>
    </location>
</feature>
<sequence>MIKKTIILSGLLLCLLQMAYAQSADLFLKEQLTSPNFKADLEDIESNFNSSNYVFEGIVLSNETKFKPDKISKWQVVQLQVIKTFKGGLQVGDKIEFFSPPCVIYINEISGKKIFMPSYSHGTQIVGNKGARYYIFANKSSSPIEAKCFYKDSKGTPITDYTEWPVIPGDIRDSSFVDIPYISLKPKTKALDFILQTIVKTGKAPIMVAPKQDLILIR</sequence>
<gene>
    <name evidence="2" type="ORF">SAMN05421780_10775</name>
</gene>
<protein>
    <recommendedName>
        <fullName evidence="4">DUF4384 domain-containing protein</fullName>
    </recommendedName>
</protein>
<keyword evidence="1" id="KW-0732">Signal</keyword>
<dbReference type="AlphaFoldDB" id="A0A1I1KIU3"/>
<name>A0A1I1KIU3_9BACT</name>
<dbReference type="EMBL" id="FOLE01000007">
    <property type="protein sequence ID" value="SFC60485.1"/>
    <property type="molecule type" value="Genomic_DNA"/>
</dbReference>
<evidence type="ECO:0000313" key="3">
    <source>
        <dbReference type="Proteomes" id="UP000199514"/>
    </source>
</evidence>
<organism evidence="2 3">
    <name type="scientific">Flexibacter flexilis DSM 6793</name>
    <dbReference type="NCBI Taxonomy" id="927664"/>
    <lineage>
        <taxon>Bacteria</taxon>
        <taxon>Pseudomonadati</taxon>
        <taxon>Bacteroidota</taxon>
        <taxon>Cytophagia</taxon>
        <taxon>Cytophagales</taxon>
        <taxon>Flexibacteraceae</taxon>
        <taxon>Flexibacter</taxon>
    </lineage>
</organism>
<feature type="signal peptide" evidence="1">
    <location>
        <begin position="1"/>
        <end position="23"/>
    </location>
</feature>
<evidence type="ECO:0008006" key="4">
    <source>
        <dbReference type="Google" id="ProtNLM"/>
    </source>
</evidence>
<accession>A0A1I1KIU3</accession>
<keyword evidence="3" id="KW-1185">Reference proteome</keyword>
<dbReference type="STRING" id="927664.SAMN05421780_10775"/>
<evidence type="ECO:0000313" key="2">
    <source>
        <dbReference type="EMBL" id="SFC60485.1"/>
    </source>
</evidence>
<dbReference type="RefSeq" id="WP_091513106.1">
    <property type="nucleotide sequence ID" value="NZ_FOLE01000007.1"/>
</dbReference>
<dbReference type="Proteomes" id="UP000199514">
    <property type="component" value="Unassembled WGS sequence"/>
</dbReference>